<sequence>MEPDDKLTPYEGKLVKADTFGVIKIDKDVISVKTNDPKVLALGDLKNGEVKLKNTEENRKKFLFAANPQAGRWQAEGEETLKNIASTLHKFADAIPLVHYGELTPELSKKGFDTFTNHISKSLGLKIQ</sequence>
<proteinExistence type="predicted"/>
<name>A0A519BH25_ACIG2</name>
<comment type="caution">
    <text evidence="1">The sequence shown here is derived from an EMBL/GenBank/DDBJ whole genome shotgun (WGS) entry which is preliminary data.</text>
</comment>
<organism evidence="1 2">
    <name type="scientific">Acididesulfobacter guangdongensis</name>
    <dbReference type="NCBI Taxonomy" id="2597225"/>
    <lineage>
        <taxon>Bacteria</taxon>
        <taxon>Deltaproteobacteria</taxon>
        <taxon>Candidatus Acidulodesulfobacterales</taxon>
        <taxon>Candidatus Acididesulfobacter</taxon>
    </lineage>
</organism>
<dbReference type="AlphaFoldDB" id="A0A519BH25"/>
<dbReference type="Proteomes" id="UP000316562">
    <property type="component" value="Unassembled WGS sequence"/>
</dbReference>
<gene>
    <name evidence="1" type="ORF">EVJ46_06045</name>
</gene>
<accession>A0A519BH25</accession>
<evidence type="ECO:0000313" key="2">
    <source>
        <dbReference type="Proteomes" id="UP000316562"/>
    </source>
</evidence>
<evidence type="ECO:0000313" key="1">
    <source>
        <dbReference type="EMBL" id="RZD16566.1"/>
    </source>
</evidence>
<reference evidence="1 2" key="1">
    <citation type="journal article" date="2019" name="ISME J.">
        <title>Insights into ecological role of a new deltaproteobacterial order Candidatus Acidulodesulfobacterales by metagenomics and metatranscriptomics.</title>
        <authorList>
            <person name="Tan S."/>
            <person name="Liu J."/>
            <person name="Fang Y."/>
            <person name="Hedlund B.P."/>
            <person name="Lian Z.H."/>
            <person name="Huang L.Y."/>
            <person name="Li J.T."/>
            <person name="Huang L.N."/>
            <person name="Li W.J."/>
            <person name="Jiang H.C."/>
            <person name="Dong H.L."/>
            <person name="Shu W.S."/>
        </authorList>
    </citation>
    <scope>NUCLEOTIDE SEQUENCE [LARGE SCALE GENOMIC DNA]</scope>
    <source>
        <strain evidence="1">AP2</strain>
    </source>
</reference>
<dbReference type="EMBL" id="SGBC01000002">
    <property type="protein sequence ID" value="RZD16566.1"/>
    <property type="molecule type" value="Genomic_DNA"/>
</dbReference>
<protein>
    <submittedName>
        <fullName evidence="1">Uncharacterized protein</fullName>
    </submittedName>
</protein>